<dbReference type="AlphaFoldDB" id="A0A846U2W0"/>
<accession>A0A846U2W0</accession>
<protein>
    <submittedName>
        <fullName evidence="1">VCBS repeat-containing protein</fullName>
    </submittedName>
</protein>
<comment type="caution">
    <text evidence="1">The sequence shown here is derived from an EMBL/GenBank/DDBJ whole genome shotgun (WGS) entry which is preliminary data.</text>
</comment>
<sequence>MQNHYHYSNIRNSTVVAFARGDVNGDKIPDSVYITGMKESDVSIIKNLTLVIQDGATGSLTQVPLNENIGYNPTLFLGDFTGDGVRDILITIATGGSGGTTYNYVYTFVHNNLRLLFDSDVYNQMYQYGVTYKDDYKVEVFSSLNNTKYLIDLTLREPEYLNEIYDTNGKLKSAVNGWVDPISGLYPIDFDSNKIYELLAYQKISGRYHADSLGFIQNRLKWNGSRFVLDYQDLAIFGSRAE</sequence>
<dbReference type="RefSeq" id="WP_167834470.1">
    <property type="nucleotide sequence ID" value="NZ_JAAVUM010000027.1"/>
</dbReference>
<organism evidence="1 2">
    <name type="scientific">Mesobacillus selenatarsenatis</name>
    <dbReference type="NCBI Taxonomy" id="388741"/>
    <lineage>
        <taxon>Bacteria</taxon>
        <taxon>Bacillati</taxon>
        <taxon>Bacillota</taxon>
        <taxon>Bacilli</taxon>
        <taxon>Bacillales</taxon>
        <taxon>Bacillaceae</taxon>
        <taxon>Mesobacillus</taxon>
    </lineage>
</organism>
<dbReference type="EMBL" id="JAAVUM010000027">
    <property type="protein sequence ID" value="NKE08116.1"/>
    <property type="molecule type" value="Genomic_DNA"/>
</dbReference>
<dbReference type="InterPro" id="IPR028994">
    <property type="entry name" value="Integrin_alpha_N"/>
</dbReference>
<name>A0A846U2W0_9BACI</name>
<dbReference type="Proteomes" id="UP000587942">
    <property type="component" value="Unassembled WGS sequence"/>
</dbReference>
<evidence type="ECO:0000313" key="1">
    <source>
        <dbReference type="EMBL" id="NKE08116.1"/>
    </source>
</evidence>
<dbReference type="SUPFAM" id="SSF69318">
    <property type="entry name" value="Integrin alpha N-terminal domain"/>
    <property type="match status" value="1"/>
</dbReference>
<reference evidence="1 2" key="1">
    <citation type="submission" date="2020-03" db="EMBL/GenBank/DDBJ databases">
        <authorList>
            <person name="Sun Q."/>
        </authorList>
    </citation>
    <scope>NUCLEOTIDE SEQUENCE [LARGE SCALE GENOMIC DNA]</scope>
    <source>
        <strain evidence="1 2">KACC 21451</strain>
    </source>
</reference>
<proteinExistence type="predicted"/>
<evidence type="ECO:0000313" key="2">
    <source>
        <dbReference type="Proteomes" id="UP000587942"/>
    </source>
</evidence>
<gene>
    <name evidence="1" type="ORF">GWK17_22015</name>
</gene>